<feature type="transmembrane region" description="Helical" evidence="16">
    <location>
        <begin position="286"/>
        <end position="304"/>
    </location>
</feature>
<evidence type="ECO:0000256" key="7">
    <source>
        <dbReference type="ARBA" id="ARBA00022692"/>
    </source>
</evidence>
<evidence type="ECO:0000256" key="5">
    <source>
        <dbReference type="ARBA" id="ARBA00022448"/>
    </source>
</evidence>
<keyword evidence="6 16" id="KW-0679">Respiratory chain</keyword>
<protein>
    <recommendedName>
        <fullName evidence="4 16">NADH-ubiquinone oxidoreductase chain 4</fullName>
        <ecNumber evidence="3 16">7.1.1.2</ecNumber>
    </recommendedName>
</protein>
<feature type="transmembrane region" description="Helical" evidence="16">
    <location>
        <begin position="436"/>
        <end position="458"/>
    </location>
</feature>
<reference evidence="19" key="1">
    <citation type="journal article" date="2014" name="Mitochondrial DNA">
        <title>Long-PCR based next generation sequencing of the whole mitochondrial genome of the peacock skate Pavoraja nitida (Elasmobranchii: Arhynchobatidae).</title>
        <authorList>
            <person name="Yang L."/>
            <person name="Naylor G.J."/>
        </authorList>
    </citation>
    <scope>NUCLEOTIDE SEQUENCE</scope>
    <source>
        <strain evidence="19">GN2574</strain>
    </source>
</reference>
<keyword evidence="14 16" id="KW-0472">Membrane</keyword>
<evidence type="ECO:0000256" key="16">
    <source>
        <dbReference type="RuleBase" id="RU003297"/>
    </source>
</evidence>
<feature type="transmembrane region" description="Helical" evidence="16">
    <location>
        <begin position="21"/>
        <end position="42"/>
    </location>
</feature>
<dbReference type="GO" id="GO:0008137">
    <property type="term" value="F:NADH dehydrogenase (ubiquinone) activity"/>
    <property type="evidence" value="ECO:0007669"/>
    <property type="project" value="UniProtKB-UniRule"/>
</dbReference>
<dbReference type="InterPro" id="IPR003918">
    <property type="entry name" value="NADH_UbQ_OxRdtase"/>
</dbReference>
<dbReference type="GO" id="GO:0003954">
    <property type="term" value="F:NADH dehydrogenase activity"/>
    <property type="evidence" value="ECO:0007669"/>
    <property type="project" value="TreeGrafter"/>
</dbReference>
<evidence type="ECO:0000259" key="18">
    <source>
        <dbReference type="Pfam" id="PF01059"/>
    </source>
</evidence>
<evidence type="ECO:0000256" key="13">
    <source>
        <dbReference type="ARBA" id="ARBA00023128"/>
    </source>
</evidence>
<dbReference type="CTD" id="4538"/>
<feature type="transmembrane region" description="Helical" evidence="16">
    <location>
        <begin position="310"/>
        <end position="330"/>
    </location>
</feature>
<evidence type="ECO:0000256" key="11">
    <source>
        <dbReference type="ARBA" id="ARBA00023027"/>
    </source>
</evidence>
<name>A0A0U1V0U5_PAVNI</name>
<keyword evidence="7 16" id="KW-0812">Transmembrane</keyword>
<dbReference type="PANTHER" id="PTHR43507">
    <property type="entry name" value="NADH-UBIQUINONE OXIDOREDUCTASE CHAIN 4"/>
    <property type="match status" value="1"/>
</dbReference>
<proteinExistence type="inferred from homology"/>
<organism evidence="19">
    <name type="scientific">Pavoraja nitida</name>
    <name type="common">Peacock skate</name>
    <name type="synonym">Raja nitida</name>
    <dbReference type="NCBI Taxonomy" id="1072481"/>
    <lineage>
        <taxon>Eukaryota</taxon>
        <taxon>Metazoa</taxon>
        <taxon>Chordata</taxon>
        <taxon>Craniata</taxon>
        <taxon>Vertebrata</taxon>
        <taxon>Chondrichthyes</taxon>
        <taxon>Elasmobranchii</taxon>
        <taxon>Batoidea</taxon>
        <taxon>Rajiformes</taxon>
        <taxon>Pavoraja</taxon>
    </lineage>
</organism>
<dbReference type="RefSeq" id="YP_009049140.1">
    <property type="nucleotide sequence ID" value="NC_024599.1"/>
</dbReference>
<keyword evidence="13 16" id="KW-0496">Mitochondrion</keyword>
<feature type="transmembrane region" description="Helical" evidence="16">
    <location>
        <begin position="195"/>
        <end position="217"/>
    </location>
</feature>
<dbReference type="PRINTS" id="PR01437">
    <property type="entry name" value="NUOXDRDTASE4"/>
</dbReference>
<feature type="transmembrane region" description="Helical" evidence="16">
    <location>
        <begin position="258"/>
        <end position="279"/>
    </location>
</feature>
<dbReference type="NCBIfam" id="TIGR01972">
    <property type="entry name" value="NDH_I_M"/>
    <property type="match status" value="1"/>
</dbReference>
<dbReference type="PANTHER" id="PTHR43507:SF20">
    <property type="entry name" value="NADH-UBIQUINONE OXIDOREDUCTASE CHAIN 4"/>
    <property type="match status" value="1"/>
</dbReference>
<feature type="transmembrane region" description="Helical" evidence="16">
    <location>
        <begin position="62"/>
        <end position="82"/>
    </location>
</feature>
<feature type="domain" description="NADH:ubiquinone oxidoreductase chain 4 N-terminal" evidence="18">
    <location>
        <begin position="1"/>
        <end position="110"/>
    </location>
</feature>
<comment type="similarity">
    <text evidence="2 16">Belongs to the complex I subunit 4 family.</text>
</comment>
<evidence type="ECO:0000256" key="1">
    <source>
        <dbReference type="ARBA" id="ARBA00004225"/>
    </source>
</evidence>
<comment type="function">
    <text evidence="16">Core subunit of the mitochondrial membrane respiratory chain NADH dehydrogenase (Complex I) which catalyzes electron transfer from NADH through the respiratory chain, using ubiquinone as an electron acceptor. Essential for the catalytic activity and assembly of complex I.</text>
</comment>
<keyword evidence="9 16" id="KW-0249">Electron transport</keyword>
<evidence type="ECO:0000256" key="9">
    <source>
        <dbReference type="ARBA" id="ARBA00022982"/>
    </source>
</evidence>
<dbReference type="Pfam" id="PF01059">
    <property type="entry name" value="Oxidored_q5_N"/>
    <property type="match status" value="1"/>
</dbReference>
<dbReference type="Pfam" id="PF00361">
    <property type="entry name" value="Proton_antipo_M"/>
    <property type="match status" value="1"/>
</dbReference>
<evidence type="ECO:0000256" key="3">
    <source>
        <dbReference type="ARBA" id="ARBA00012944"/>
    </source>
</evidence>
<evidence type="ECO:0000256" key="10">
    <source>
        <dbReference type="ARBA" id="ARBA00022989"/>
    </source>
</evidence>
<dbReference type="GO" id="GO:0042773">
    <property type="term" value="P:ATP synthesis coupled electron transport"/>
    <property type="evidence" value="ECO:0007669"/>
    <property type="project" value="InterPro"/>
</dbReference>
<feature type="transmembrane region" description="Helical" evidence="16">
    <location>
        <begin position="351"/>
        <end position="370"/>
    </location>
</feature>
<comment type="catalytic activity">
    <reaction evidence="15 16">
        <text>a ubiquinone + NADH + 5 H(+)(in) = a ubiquinol + NAD(+) + 4 H(+)(out)</text>
        <dbReference type="Rhea" id="RHEA:29091"/>
        <dbReference type="Rhea" id="RHEA-COMP:9565"/>
        <dbReference type="Rhea" id="RHEA-COMP:9566"/>
        <dbReference type="ChEBI" id="CHEBI:15378"/>
        <dbReference type="ChEBI" id="CHEBI:16389"/>
        <dbReference type="ChEBI" id="CHEBI:17976"/>
        <dbReference type="ChEBI" id="CHEBI:57540"/>
        <dbReference type="ChEBI" id="CHEBI:57945"/>
        <dbReference type="EC" id="7.1.1.2"/>
    </reaction>
</comment>
<keyword evidence="5 16" id="KW-0813">Transport</keyword>
<keyword evidence="8" id="KW-1278">Translocase</keyword>
<dbReference type="EMBL" id="KJ741403">
    <property type="protein sequence ID" value="AIE42762.1"/>
    <property type="molecule type" value="Genomic_DNA"/>
</dbReference>
<dbReference type="EC" id="7.1.1.2" evidence="3 16"/>
<dbReference type="InterPro" id="IPR000260">
    <property type="entry name" value="NADH4_N"/>
</dbReference>
<feature type="transmembrane region" description="Helical" evidence="16">
    <location>
        <begin position="117"/>
        <end position="134"/>
    </location>
</feature>
<evidence type="ECO:0000256" key="4">
    <source>
        <dbReference type="ARBA" id="ARBA00021006"/>
    </source>
</evidence>
<dbReference type="GeneID" id="19909460"/>
<feature type="transmembrane region" description="Helical" evidence="16">
    <location>
        <begin position="94"/>
        <end position="111"/>
    </location>
</feature>
<dbReference type="GO" id="GO:0015990">
    <property type="term" value="P:electron transport coupled proton transport"/>
    <property type="evidence" value="ECO:0007669"/>
    <property type="project" value="TreeGrafter"/>
</dbReference>
<evidence type="ECO:0000256" key="2">
    <source>
        <dbReference type="ARBA" id="ARBA00009025"/>
    </source>
</evidence>
<accession>A0A0U1V0U5</accession>
<dbReference type="InterPro" id="IPR001750">
    <property type="entry name" value="ND/Mrp_TM"/>
</dbReference>
<feature type="transmembrane region" description="Helical" evidence="16">
    <location>
        <begin position="146"/>
        <end position="168"/>
    </location>
</feature>
<keyword evidence="10 16" id="KW-1133">Transmembrane helix</keyword>
<sequence>MLKVLIPTILLLPISWISPKKWMWTSTISNSLLIALMSLFWFKWDLEVGWNYSNLFMGIDPLSAPLLTLTCWLLPLMLLASLKHLTVEPHKRQQIYISLLIILQISLIMAFSATEMILFYVMFETTLIPTLIIITRWGNQTERLNAGIYFLFYTLAGSLPLLIALLTLQKDLGSLSMLILQYPNTTNLCSWTNKFWWIACMIAFLVKMPLYGVHLWLPKAHVEAPIAGSMILAAVLLKLGGYGMMRIIVMLNPLTKEMAYPFLILAIWGIIMTSSICLRQTDLKSLIAYSSVSHMGLVAAAILIQTPWSFAGATALMIAHGLISSMLFCLANTNYERIHSRTLLLARGTQIILPLMGTSWFLANLANLALPPSPNLMGELLIITSLFKWSNWTIILTGTGVLLTASYSLYMFLMTQRGPTPQHLFFLSPSHTREHLLMYLHLLPTILIIIKPELILGWTF</sequence>
<dbReference type="GO" id="GO:0048039">
    <property type="term" value="F:ubiquinone binding"/>
    <property type="evidence" value="ECO:0007669"/>
    <property type="project" value="TreeGrafter"/>
</dbReference>
<feature type="transmembrane region" description="Helical" evidence="16">
    <location>
        <begin position="229"/>
        <end position="252"/>
    </location>
</feature>
<evidence type="ECO:0000256" key="8">
    <source>
        <dbReference type="ARBA" id="ARBA00022967"/>
    </source>
</evidence>
<gene>
    <name evidence="19" type="primary">ND4</name>
</gene>
<keyword evidence="11 16" id="KW-0520">NAD</keyword>
<evidence type="ECO:0000313" key="19">
    <source>
        <dbReference type="EMBL" id="AIE42762.1"/>
    </source>
</evidence>
<feature type="domain" description="NADH:quinone oxidoreductase/Mrp antiporter transmembrane" evidence="17">
    <location>
        <begin position="113"/>
        <end position="403"/>
    </location>
</feature>
<evidence type="ECO:0000256" key="6">
    <source>
        <dbReference type="ARBA" id="ARBA00022660"/>
    </source>
</evidence>
<evidence type="ECO:0000256" key="14">
    <source>
        <dbReference type="ARBA" id="ARBA00023136"/>
    </source>
</evidence>
<geneLocation type="mitochondrion" evidence="19"/>
<comment type="subcellular location">
    <subcellularLocation>
        <location evidence="1 16">Mitochondrion membrane</location>
        <topology evidence="1 16">Multi-pass membrane protein</topology>
    </subcellularLocation>
</comment>
<evidence type="ECO:0000256" key="12">
    <source>
        <dbReference type="ARBA" id="ARBA00023075"/>
    </source>
</evidence>
<keyword evidence="12 16" id="KW-0830">Ubiquinone</keyword>
<dbReference type="AlphaFoldDB" id="A0A0U1V0U5"/>
<feature type="transmembrane region" description="Helical" evidence="16">
    <location>
        <begin position="390"/>
        <end position="415"/>
    </location>
</feature>
<dbReference type="InterPro" id="IPR010227">
    <property type="entry name" value="NADH_Q_OxRdtase_chainM/4"/>
</dbReference>
<dbReference type="GO" id="GO:0031966">
    <property type="term" value="C:mitochondrial membrane"/>
    <property type="evidence" value="ECO:0007669"/>
    <property type="project" value="UniProtKB-SubCell"/>
</dbReference>
<evidence type="ECO:0000256" key="15">
    <source>
        <dbReference type="ARBA" id="ARBA00049551"/>
    </source>
</evidence>
<evidence type="ECO:0000259" key="17">
    <source>
        <dbReference type="Pfam" id="PF00361"/>
    </source>
</evidence>